<dbReference type="InterPro" id="IPR022062">
    <property type="entry name" value="DUF3618"/>
</dbReference>
<keyword evidence="2" id="KW-0472">Membrane</keyword>
<gene>
    <name evidence="3" type="ORF">HMPREF9004_0742</name>
</gene>
<dbReference type="EMBL" id="AQHZ01000013">
    <property type="protein sequence ID" value="ENO18485.1"/>
    <property type="molecule type" value="Genomic_DNA"/>
</dbReference>
<comment type="caution">
    <text evidence="3">The sequence shown here is derived from an EMBL/GenBank/DDBJ whole genome shotgun (WGS) entry which is preliminary data.</text>
</comment>
<keyword evidence="2" id="KW-0812">Transmembrane</keyword>
<proteinExistence type="predicted"/>
<dbReference type="PATRIC" id="fig|888050.3.peg.708"/>
<organism evidence="3 4">
    <name type="scientific">Schaalia cardiffensis F0333</name>
    <dbReference type="NCBI Taxonomy" id="888050"/>
    <lineage>
        <taxon>Bacteria</taxon>
        <taxon>Bacillati</taxon>
        <taxon>Actinomycetota</taxon>
        <taxon>Actinomycetes</taxon>
        <taxon>Actinomycetales</taxon>
        <taxon>Actinomycetaceae</taxon>
        <taxon>Schaalia</taxon>
    </lineage>
</organism>
<dbReference type="Pfam" id="PF12277">
    <property type="entry name" value="DUF3618"/>
    <property type="match status" value="1"/>
</dbReference>
<feature type="transmembrane region" description="Helical" evidence="2">
    <location>
        <begin position="77"/>
        <end position="96"/>
    </location>
</feature>
<reference evidence="3 4" key="1">
    <citation type="submission" date="2013-03" db="EMBL/GenBank/DDBJ databases">
        <title>Reference genome for the Human Microbiome Project.</title>
        <authorList>
            <person name="Aqrawi P."/>
            <person name="Ayvaz T."/>
            <person name="Bess C."/>
            <person name="Blankenburg K."/>
            <person name="Coyle M."/>
            <person name="Deng J."/>
            <person name="Forbes L."/>
            <person name="Fowler G."/>
            <person name="Francisco L."/>
            <person name="Fu Q."/>
            <person name="Gibbs R."/>
            <person name="Gross S."/>
            <person name="Gubbala S."/>
            <person name="Hale W."/>
            <person name="Hemphill L."/>
            <person name="Highlander S."/>
            <person name="Hirani K."/>
            <person name="Jackson L."/>
            <person name="Jakkamsetti A."/>
            <person name="Javaid M."/>
            <person name="Jayaseelan J.C."/>
            <person name="Jiang H."/>
            <person name="Joshi V."/>
            <person name="Korchina V."/>
            <person name="Kovar C."/>
            <person name="Lara F."/>
            <person name="Lee S."/>
            <person name="Liu Y."/>
            <person name="Mata R."/>
            <person name="Mathew T."/>
            <person name="Munidasa M."/>
            <person name="Muzny D."/>
            <person name="Nazareth L."/>
            <person name="Ngo R."/>
            <person name="Nguyen L."/>
            <person name="Nguyen N."/>
            <person name="Okwuonu G."/>
            <person name="Ongeri F."/>
            <person name="Palculict T."/>
            <person name="Patil S."/>
            <person name="Petrosino J."/>
            <person name="Pham C."/>
            <person name="Pham P."/>
            <person name="Pu L.-L."/>
            <person name="Qin X."/>
            <person name="Qu J."/>
            <person name="Reid J."/>
            <person name="Ross M."/>
            <person name="Ruth R."/>
            <person name="Saada N."/>
            <person name="San Lucas F."/>
            <person name="Santibanez J."/>
            <person name="Shang Y."/>
            <person name="Simmons D."/>
            <person name="Song X.-Z."/>
            <person name="Tang L.-Y."/>
            <person name="Thornton R."/>
            <person name="Warren J."/>
            <person name="Weissenberger G."/>
            <person name="Wilczek-Boney K."/>
            <person name="Worley K."/>
            <person name="Youmans B."/>
            <person name="Zhang J."/>
            <person name="Zhang L."/>
            <person name="Zhao Z."/>
            <person name="Zhou C."/>
            <person name="Zhu D."/>
            <person name="Zhu Y."/>
        </authorList>
    </citation>
    <scope>NUCLEOTIDE SEQUENCE [LARGE SCALE GENOMIC DNA]</scope>
    <source>
        <strain evidence="3 4">F0333</strain>
    </source>
</reference>
<dbReference type="STRING" id="888050.HMPREF9004_0742"/>
<keyword evidence="4" id="KW-1185">Reference proteome</keyword>
<dbReference type="eggNOG" id="ENOG5031H86">
    <property type="taxonomic scope" value="Bacteria"/>
</dbReference>
<dbReference type="HOGENOM" id="CLU_173031_0_0_11"/>
<feature type="coiled-coil region" evidence="1">
    <location>
        <begin position="3"/>
        <end position="30"/>
    </location>
</feature>
<keyword evidence="2" id="KW-1133">Transmembrane helix</keyword>
<accession>N6W7G3</accession>
<evidence type="ECO:0000313" key="4">
    <source>
        <dbReference type="Proteomes" id="UP000013015"/>
    </source>
</evidence>
<dbReference type="SUPFAM" id="SSF58113">
    <property type="entry name" value="Apolipoprotein A-I"/>
    <property type="match status" value="1"/>
</dbReference>
<evidence type="ECO:0000256" key="2">
    <source>
        <dbReference type="SAM" id="Phobius"/>
    </source>
</evidence>
<dbReference type="AlphaFoldDB" id="N6W7G3"/>
<dbReference type="Proteomes" id="UP000013015">
    <property type="component" value="Unassembled WGS sequence"/>
</dbReference>
<dbReference type="RefSeq" id="WP_005962471.1">
    <property type="nucleotide sequence ID" value="NZ_CP040505.1"/>
</dbReference>
<sequence length="100" mass="11056">MSTDNLERTEDQIRAELEAVREQMTQTVDELFGRVQPDYIVGQAKDNARAKFDELKSFAAQTVDDAKDGDSEALKRVGYVAAGVAAFVGLVVVKIVRSRH</sequence>
<dbReference type="OrthoDB" id="3261094at2"/>
<name>N6W7G3_9ACTO</name>
<keyword evidence="1" id="KW-0175">Coiled coil</keyword>
<evidence type="ECO:0000313" key="3">
    <source>
        <dbReference type="EMBL" id="ENO18485.1"/>
    </source>
</evidence>
<evidence type="ECO:0008006" key="5">
    <source>
        <dbReference type="Google" id="ProtNLM"/>
    </source>
</evidence>
<evidence type="ECO:0000256" key="1">
    <source>
        <dbReference type="SAM" id="Coils"/>
    </source>
</evidence>
<protein>
    <recommendedName>
        <fullName evidence="5">DUF3618 domain-containing protein</fullName>
    </recommendedName>
</protein>